<evidence type="ECO:0000313" key="3">
    <source>
        <dbReference type="Proteomes" id="UP000615326"/>
    </source>
</evidence>
<proteinExistence type="predicted"/>
<dbReference type="Gene3D" id="3.30.70.100">
    <property type="match status" value="1"/>
</dbReference>
<dbReference type="SUPFAM" id="SSF54909">
    <property type="entry name" value="Dimeric alpha+beta barrel"/>
    <property type="match status" value="1"/>
</dbReference>
<keyword evidence="3" id="KW-1185">Reference proteome</keyword>
<accession>A0ABX0KDH2</accession>
<dbReference type="SMART" id="SM00886">
    <property type="entry name" value="Dabb"/>
    <property type="match status" value="1"/>
</dbReference>
<dbReference type="InterPro" id="IPR013097">
    <property type="entry name" value="Dabb"/>
</dbReference>
<dbReference type="Pfam" id="PF07876">
    <property type="entry name" value="Dabb"/>
    <property type="match status" value="1"/>
</dbReference>
<evidence type="ECO:0000259" key="1">
    <source>
        <dbReference type="PROSITE" id="PS51502"/>
    </source>
</evidence>
<feature type="domain" description="Stress-response A/B barrel" evidence="1">
    <location>
        <begin position="72"/>
        <end position="182"/>
    </location>
</feature>
<dbReference type="InterPro" id="IPR011008">
    <property type="entry name" value="Dimeric_a/b-barrel"/>
</dbReference>
<dbReference type="PROSITE" id="PS51502">
    <property type="entry name" value="S_R_A_B_BARREL"/>
    <property type="match status" value="1"/>
</dbReference>
<dbReference type="EMBL" id="WOSW01000012">
    <property type="protein sequence ID" value="NHO32520.1"/>
    <property type="molecule type" value="Genomic_DNA"/>
</dbReference>
<reference evidence="2 3" key="1">
    <citation type="journal article" date="2020" name="Int. J. Syst. Evol. Microbiol.">
        <title>Novel acetic acid bacteria from cider fermentations: Acetobacter conturbans sp. nov. and Acetobacter fallax sp. nov.</title>
        <authorList>
            <person name="Sombolestani A.S."/>
            <person name="Cleenwerck I."/>
            <person name="Cnockaert M."/>
            <person name="Borremans W."/>
            <person name="Wieme A.D."/>
            <person name="De Vuyst L."/>
            <person name="Vandamme P."/>
        </authorList>
    </citation>
    <scope>NUCLEOTIDE SEQUENCE [LARGE SCALE GENOMIC DNA]</scope>
    <source>
        <strain evidence="2 3">LMG 1637</strain>
    </source>
</reference>
<organism evidence="2 3">
    <name type="scientific">Acetobacter fallax</name>
    <dbReference type="NCBI Taxonomy" id="1737473"/>
    <lineage>
        <taxon>Bacteria</taxon>
        <taxon>Pseudomonadati</taxon>
        <taxon>Pseudomonadota</taxon>
        <taxon>Alphaproteobacteria</taxon>
        <taxon>Acetobacterales</taxon>
        <taxon>Acetobacteraceae</taxon>
        <taxon>Acetobacter</taxon>
    </lineage>
</organism>
<dbReference type="RefSeq" id="WP_173577053.1">
    <property type="nucleotide sequence ID" value="NZ_WOSW01000012.1"/>
</dbReference>
<comment type="caution">
    <text evidence="2">The sequence shown here is derived from an EMBL/GenBank/DDBJ whole genome shotgun (WGS) entry which is preliminary data.</text>
</comment>
<gene>
    <name evidence="2" type="ORF">GOB84_08090</name>
</gene>
<name>A0ABX0KDH2_9PROT</name>
<evidence type="ECO:0000313" key="2">
    <source>
        <dbReference type="EMBL" id="NHO32520.1"/>
    </source>
</evidence>
<sequence>MKHSPLRHGIAVATAVIIFSSVHRNEAGATPEASTHAGRPAASGSAAQAATRLRDDVGVTRFTAAGFRPGTVRHMVMFQLRPEVTAAEREEVINGFRDLAKLSKRPDGTLVVQSLDIGVQDSGEGTDLELELGFLVTFRSQGDRNFYVGRPVVNDPTFFDPAHERYKQRIAPFLKQVVVFDFPVEASAPGK</sequence>
<dbReference type="Proteomes" id="UP000615326">
    <property type="component" value="Unassembled WGS sequence"/>
</dbReference>
<protein>
    <submittedName>
        <fullName evidence="2">Dabb family protein</fullName>
    </submittedName>
</protein>